<dbReference type="EMBL" id="JYPD01000025">
    <property type="protein sequence ID" value="KXK08310.1"/>
    <property type="molecule type" value="Genomic_DNA"/>
</dbReference>
<keyword evidence="1" id="KW-1133">Transmembrane helix</keyword>
<keyword evidence="1" id="KW-0812">Transmembrane</keyword>
<name>A0A136KFX3_9BACT</name>
<organism evidence="2 3">
    <name type="scientific">candidate division WS6 bacterium OLB21</name>
    <dbReference type="NCBI Taxonomy" id="1617427"/>
    <lineage>
        <taxon>Bacteria</taxon>
        <taxon>Candidatus Dojkabacteria</taxon>
    </lineage>
</organism>
<evidence type="ECO:0000256" key="1">
    <source>
        <dbReference type="SAM" id="Phobius"/>
    </source>
</evidence>
<proteinExistence type="predicted"/>
<feature type="transmembrane region" description="Helical" evidence="1">
    <location>
        <begin position="20"/>
        <end position="42"/>
    </location>
</feature>
<accession>A0A136KFX3</accession>
<evidence type="ECO:0000313" key="3">
    <source>
        <dbReference type="Proteomes" id="UP000070449"/>
    </source>
</evidence>
<gene>
    <name evidence="2" type="ORF">UZ20_WS6002000838</name>
</gene>
<feature type="transmembrane region" description="Helical" evidence="1">
    <location>
        <begin position="137"/>
        <end position="160"/>
    </location>
</feature>
<feature type="transmembrane region" description="Helical" evidence="1">
    <location>
        <begin position="102"/>
        <end position="125"/>
    </location>
</feature>
<feature type="transmembrane region" description="Helical" evidence="1">
    <location>
        <begin position="180"/>
        <end position="206"/>
    </location>
</feature>
<dbReference type="AlphaFoldDB" id="A0A136KFX3"/>
<feature type="transmembrane region" description="Helical" evidence="1">
    <location>
        <begin position="54"/>
        <end position="74"/>
    </location>
</feature>
<protein>
    <submittedName>
        <fullName evidence="2">Uncharacterized protein</fullName>
    </submittedName>
</protein>
<keyword evidence="1" id="KW-0472">Membrane</keyword>
<dbReference type="Proteomes" id="UP000070449">
    <property type="component" value="Unassembled WGS sequence"/>
</dbReference>
<comment type="caution">
    <text evidence="2">The sequence shown here is derived from an EMBL/GenBank/DDBJ whole genome shotgun (WGS) entry which is preliminary data.</text>
</comment>
<dbReference type="STRING" id="1617427.UZ20_WS6002000838"/>
<reference evidence="2 3" key="1">
    <citation type="submission" date="2015-02" db="EMBL/GenBank/DDBJ databases">
        <title>Improved understanding of the partial-nitritation anammox process through 23 genomes representing the majority of the microbial community.</title>
        <authorList>
            <person name="Speth D.R."/>
            <person name="In T Zandt M."/>
            <person name="Guerrero Cruz S."/>
            <person name="Jetten M.S."/>
            <person name="Dutilh B.E."/>
        </authorList>
    </citation>
    <scope>NUCLEOTIDE SEQUENCE [LARGE SCALE GENOMIC DNA]</scope>
    <source>
        <strain evidence="2">OLB21</strain>
    </source>
</reference>
<sequence>MAVFIWQRKISNYFVSVLHLVAYLTKGPLAIYILLVVAVLDYRRSASLNSLIKIIIPFVLGLLIYFAFMMSLFGEVFTEQFLIYHQGMRVLQPLEGHSEPNYFYLEILFDPLINPQITILVPILLLRRKIMSKNLLLILFSAFYLLALSVAGTKLAWYIIPLYYPLAALLGQAVSIDGKNIWQTSLSMVLKVFVLVGIFGNLLFVLRL</sequence>
<evidence type="ECO:0000313" key="2">
    <source>
        <dbReference type="EMBL" id="KXK08310.1"/>
    </source>
</evidence>